<dbReference type="OrthoDB" id="9803687at2"/>
<evidence type="ECO:0000256" key="2">
    <source>
        <dbReference type="ARBA" id="ARBA00022679"/>
    </source>
</evidence>
<organism evidence="5 6">
    <name type="scientific">Tritonibacter horizontis</name>
    <dbReference type="NCBI Taxonomy" id="1768241"/>
    <lineage>
        <taxon>Bacteria</taxon>
        <taxon>Pseudomonadati</taxon>
        <taxon>Pseudomonadota</taxon>
        <taxon>Alphaproteobacteria</taxon>
        <taxon>Rhodobacterales</taxon>
        <taxon>Paracoccaceae</taxon>
        <taxon>Tritonibacter</taxon>
    </lineage>
</organism>
<dbReference type="InterPro" id="IPR003726">
    <property type="entry name" value="HCY_dom"/>
</dbReference>
<keyword evidence="3" id="KW-0479">Metal-binding</keyword>
<keyword evidence="2 3" id="KW-0808">Transferase</keyword>
<name>A0A132BST8_9RHOB</name>
<feature type="domain" description="Hcy-binding" evidence="4">
    <location>
        <begin position="4"/>
        <end position="308"/>
    </location>
</feature>
<dbReference type="EMBL" id="LPUY01000100">
    <property type="protein sequence ID" value="KUP91276.1"/>
    <property type="molecule type" value="Genomic_DNA"/>
</dbReference>
<dbReference type="PANTHER" id="PTHR11103">
    <property type="entry name" value="SLR1189 PROTEIN"/>
    <property type="match status" value="1"/>
</dbReference>
<dbReference type="Proteomes" id="UP000068382">
    <property type="component" value="Unassembled WGS sequence"/>
</dbReference>
<dbReference type="AlphaFoldDB" id="A0A132BST8"/>
<dbReference type="PATRIC" id="fig|1768241.3.peg.4016"/>
<dbReference type="Pfam" id="PF02574">
    <property type="entry name" value="S-methyl_trans"/>
    <property type="match status" value="1"/>
</dbReference>
<dbReference type="PANTHER" id="PTHR11103:SF18">
    <property type="entry name" value="SLR1189 PROTEIN"/>
    <property type="match status" value="1"/>
</dbReference>
<evidence type="ECO:0000313" key="6">
    <source>
        <dbReference type="Proteomes" id="UP000068382"/>
    </source>
</evidence>
<dbReference type="GO" id="GO:0046872">
    <property type="term" value="F:metal ion binding"/>
    <property type="evidence" value="ECO:0007669"/>
    <property type="project" value="UniProtKB-KW"/>
</dbReference>
<keyword evidence="3" id="KW-0862">Zinc</keyword>
<feature type="binding site" evidence="3">
    <location>
        <position position="225"/>
    </location>
    <ligand>
        <name>Zn(2+)</name>
        <dbReference type="ChEBI" id="CHEBI:29105"/>
    </ligand>
</feature>
<evidence type="ECO:0000259" key="4">
    <source>
        <dbReference type="PROSITE" id="PS50970"/>
    </source>
</evidence>
<dbReference type="GO" id="GO:0032259">
    <property type="term" value="P:methylation"/>
    <property type="evidence" value="ECO:0007669"/>
    <property type="project" value="UniProtKB-KW"/>
</dbReference>
<protein>
    <submittedName>
        <fullName evidence="5">Bifunctional homocysteine S-methyltransferase/5,10-methylenetetrahydrofolate reductase protein</fullName>
    </submittedName>
</protein>
<sequence>MAEDGRADPTDRQAMFLTYTGMETDLIFTQGVALPGFAAFALLETPEGRERIQTYYRDLIAIGAQYGLGVILESPTWVAHRDRAAALGYGAEALAALNRQAIDQMCAARTLYGDLPTLISANIGPRFDAYAPQGRMSVAEADDYHSEQIAVLAQTQVDLLSGYTLACSNEASGIVRAAKQRDLPVVIAFTVETDGRLPTGETLQDAIQTVDAATGGYAAYFMINCAHPDHFAETLEDAPWMQRLRGVVANASRCSHAELDDAQELDAGDPVALAQDLSAIARRFAQISVLGGCCGTDMRHLAEIAKQAPKDRAVTPPG</sequence>
<accession>A0A132BST8</accession>
<keyword evidence="1 3" id="KW-0489">Methyltransferase</keyword>
<evidence type="ECO:0000313" key="5">
    <source>
        <dbReference type="EMBL" id="KUP91276.1"/>
    </source>
</evidence>
<comment type="caution">
    <text evidence="5">The sequence shown here is derived from an EMBL/GenBank/DDBJ whole genome shotgun (WGS) entry which is preliminary data.</text>
</comment>
<comment type="cofactor">
    <cofactor evidence="3">
        <name>Zn(2+)</name>
        <dbReference type="ChEBI" id="CHEBI:29105"/>
    </cofactor>
</comment>
<dbReference type="GO" id="GO:0008168">
    <property type="term" value="F:methyltransferase activity"/>
    <property type="evidence" value="ECO:0007669"/>
    <property type="project" value="UniProtKB-UniRule"/>
</dbReference>
<dbReference type="PROSITE" id="PS50970">
    <property type="entry name" value="HCY"/>
    <property type="match status" value="1"/>
</dbReference>
<feature type="binding site" evidence="3">
    <location>
        <position position="293"/>
    </location>
    <ligand>
        <name>Zn(2+)</name>
        <dbReference type="ChEBI" id="CHEBI:29105"/>
    </ligand>
</feature>
<dbReference type="RefSeq" id="WP_068247571.1">
    <property type="nucleotide sequence ID" value="NZ_LPUY01000100.1"/>
</dbReference>
<reference evidence="5 6" key="1">
    <citation type="submission" date="2015-12" db="EMBL/GenBank/DDBJ databases">
        <title>Genome sequence of the marine Rhodobacteraceae strain O3.65, Candidatus Tritonibacter horizontis.</title>
        <authorList>
            <person name="Poehlein A."/>
            <person name="Giebel H.A."/>
            <person name="Voget S."/>
            <person name="Brinkhoff T."/>
        </authorList>
    </citation>
    <scope>NUCLEOTIDE SEQUENCE [LARGE SCALE GENOMIC DNA]</scope>
    <source>
        <strain evidence="5 6">O3.65</strain>
    </source>
</reference>
<gene>
    <name evidence="5" type="ORF">TRIHO_38490</name>
</gene>
<proteinExistence type="predicted"/>
<evidence type="ECO:0000256" key="1">
    <source>
        <dbReference type="ARBA" id="ARBA00022603"/>
    </source>
</evidence>
<dbReference type="Gene3D" id="3.20.20.330">
    <property type="entry name" value="Homocysteine-binding-like domain"/>
    <property type="match status" value="1"/>
</dbReference>
<feature type="binding site" evidence="3">
    <location>
        <position position="294"/>
    </location>
    <ligand>
        <name>Zn(2+)</name>
        <dbReference type="ChEBI" id="CHEBI:29105"/>
    </ligand>
</feature>
<dbReference type="InterPro" id="IPR036589">
    <property type="entry name" value="HCY_dom_sf"/>
</dbReference>
<evidence type="ECO:0000256" key="3">
    <source>
        <dbReference type="PROSITE-ProRule" id="PRU00333"/>
    </source>
</evidence>
<keyword evidence="6" id="KW-1185">Reference proteome</keyword>
<dbReference type="SUPFAM" id="SSF82282">
    <property type="entry name" value="Homocysteine S-methyltransferase"/>
    <property type="match status" value="1"/>
</dbReference>